<evidence type="ECO:0000256" key="1">
    <source>
        <dbReference type="SAM" id="MobiDB-lite"/>
    </source>
</evidence>
<organism evidence="2">
    <name type="scientific">marine metagenome</name>
    <dbReference type="NCBI Taxonomy" id="408172"/>
    <lineage>
        <taxon>unclassified sequences</taxon>
        <taxon>metagenomes</taxon>
        <taxon>ecological metagenomes</taxon>
    </lineage>
</organism>
<protein>
    <submittedName>
        <fullName evidence="2">Uncharacterized protein</fullName>
    </submittedName>
</protein>
<dbReference type="AlphaFoldDB" id="A0A381ZW60"/>
<proteinExistence type="predicted"/>
<feature type="region of interest" description="Disordered" evidence="1">
    <location>
        <begin position="102"/>
        <end position="134"/>
    </location>
</feature>
<sequence>MTTKNHIQSKTQILAGLVVGGMTGVAFMLPGTASADESARPLGQVESSVFAPASTNHAIDMDIIEPSFYDEKLISNSVAHGDDMDLLGPGFYDAKLISASSMEKRWRRPLRERSSQTGPHRQQLRHGPDRPRLL</sequence>
<dbReference type="EMBL" id="UINC01022916">
    <property type="protein sequence ID" value="SVA93528.1"/>
    <property type="molecule type" value="Genomic_DNA"/>
</dbReference>
<reference evidence="2" key="1">
    <citation type="submission" date="2018-05" db="EMBL/GenBank/DDBJ databases">
        <authorList>
            <person name="Lanie J.A."/>
            <person name="Ng W.-L."/>
            <person name="Kazmierczak K.M."/>
            <person name="Andrzejewski T.M."/>
            <person name="Davidsen T.M."/>
            <person name="Wayne K.J."/>
            <person name="Tettelin H."/>
            <person name="Glass J.I."/>
            <person name="Rusch D."/>
            <person name="Podicherti R."/>
            <person name="Tsui H.-C.T."/>
            <person name="Winkler M.E."/>
        </authorList>
    </citation>
    <scope>NUCLEOTIDE SEQUENCE</scope>
</reference>
<gene>
    <name evidence="2" type="ORF">METZ01_LOCUS146382</name>
</gene>
<name>A0A381ZW60_9ZZZZ</name>
<evidence type="ECO:0000313" key="2">
    <source>
        <dbReference type="EMBL" id="SVA93528.1"/>
    </source>
</evidence>
<accession>A0A381ZW60</accession>